<dbReference type="Pfam" id="PF14291">
    <property type="entry name" value="DUF4371"/>
    <property type="match status" value="1"/>
</dbReference>
<dbReference type="SUPFAM" id="SSF53098">
    <property type="entry name" value="Ribonuclease H-like"/>
    <property type="match status" value="1"/>
</dbReference>
<reference evidence="3" key="1">
    <citation type="submission" date="2022-07" db="EMBL/GenBank/DDBJ databases">
        <authorList>
            <person name="Macas J."/>
            <person name="Novak P."/>
            <person name="Neumann P."/>
        </authorList>
    </citation>
    <scope>NUCLEOTIDE SEQUENCE</scope>
</reference>
<evidence type="ECO:0000256" key="1">
    <source>
        <dbReference type="SAM" id="MobiDB-lite"/>
    </source>
</evidence>
<proteinExistence type="predicted"/>
<name>A0AAV0FS37_9ASTE</name>
<comment type="caution">
    <text evidence="3">The sequence shown here is derived from an EMBL/GenBank/DDBJ whole genome shotgun (WGS) entry which is preliminary data.</text>
</comment>
<dbReference type="PANTHER" id="PTHR45749:SF35">
    <property type="entry name" value="AC-LIKE TRANSPOSASE-RELATED"/>
    <property type="match status" value="1"/>
</dbReference>
<keyword evidence="4" id="KW-1185">Reference proteome</keyword>
<dbReference type="Pfam" id="PF05699">
    <property type="entry name" value="Dimer_Tnp_hAT"/>
    <property type="match status" value="1"/>
</dbReference>
<dbReference type="InterPro" id="IPR008906">
    <property type="entry name" value="HATC_C_dom"/>
</dbReference>
<evidence type="ECO:0000313" key="3">
    <source>
        <dbReference type="EMBL" id="CAH9137917.1"/>
    </source>
</evidence>
<evidence type="ECO:0000259" key="2">
    <source>
        <dbReference type="SMART" id="SM00597"/>
    </source>
</evidence>
<dbReference type="InterPro" id="IPR025398">
    <property type="entry name" value="DUF4371"/>
</dbReference>
<dbReference type="AlphaFoldDB" id="A0AAV0FS37"/>
<feature type="compositionally biased region" description="Polar residues" evidence="1">
    <location>
        <begin position="68"/>
        <end position="78"/>
    </location>
</feature>
<feature type="compositionally biased region" description="Basic residues" evidence="1">
    <location>
        <begin position="1"/>
        <end position="17"/>
    </location>
</feature>
<dbReference type="PANTHER" id="PTHR45749">
    <property type="match status" value="1"/>
</dbReference>
<protein>
    <recommendedName>
        <fullName evidence="2">TTF-type domain-containing protein</fullName>
    </recommendedName>
</protein>
<feature type="region of interest" description="Disordered" evidence="1">
    <location>
        <begin position="37"/>
        <end position="93"/>
    </location>
</feature>
<sequence length="837" mass="96221">MFPKKHLSGSEKRKKRKQVDELINSQKGALDRFVKIGRSSNESTGQLAGHNFETVNEPNESDEGNKGIENTQNISNHNPNEDISDVQNSSDQNQNIGNIIEDEQPIPFLDIYDPANWDNIDNKVRDLLVEKGPIRELNLEFPCDKTSRRFAYSYYTRKLSNGEKSDRKWLIYSKKLDKVYCFCFKLFRVKSNQSKNALAIDGYNDWKHLGVRLKDHENSLDHMTNMKSWSELRVRLSTNQTIDKDLQQQILKEKERWRNVLIRIIAVVKCLAKYCLPFRGSNEKLYQDGNGNFLGLIEMIAEFDVIMQDHIRRIQSHEIHYHYLGKKIQNELISLLAHSVQNSIIKIIKDAKYFSVILDCTPDISHQEQMSLVIRCVNISGVKIKIEEFFLEFLKVDDTSGLGLFNELLDALKCLDLNVDDVRGQGYDNGSNMKGKNQGVQNRLLEINPRALYMPCACHSLNLALSDMAHSCVKAVSFFGIVQRIYTLFSSSTKRWKVLLDNVSNLTVKSLCNTRWESRIKSIKAIRFQAPQITQALFELSESCDDAKTKSEAESLVSAFESFEFILGMVIWYDILFAINMVSKKLQSKSSCLTATMKQIQGVMIFFEKFRNEGFLSSMNIAKDIACEMNVEPIFPIRRRVTRKKQFDENENEIELLTAEESFRVNYLLMVVDMEISSLNNRFEQLKIFDGIFGFLYNSEKLKSLNANELRECCMNFAKTFSHDDLNDVDLDDFFSELKVLQMTLPDASMSAMEILEFVKAADCYPNVSIAYRILLTAPVTVASAERSFSKLKLLKTYLRSSMSQERLNGLAILCIEKEMLDDIDLDSVIDDFASKN</sequence>
<organism evidence="3 4">
    <name type="scientific">Cuscuta epithymum</name>
    <dbReference type="NCBI Taxonomy" id="186058"/>
    <lineage>
        <taxon>Eukaryota</taxon>
        <taxon>Viridiplantae</taxon>
        <taxon>Streptophyta</taxon>
        <taxon>Embryophyta</taxon>
        <taxon>Tracheophyta</taxon>
        <taxon>Spermatophyta</taxon>
        <taxon>Magnoliopsida</taxon>
        <taxon>eudicotyledons</taxon>
        <taxon>Gunneridae</taxon>
        <taxon>Pentapetalae</taxon>
        <taxon>asterids</taxon>
        <taxon>lamiids</taxon>
        <taxon>Solanales</taxon>
        <taxon>Convolvulaceae</taxon>
        <taxon>Cuscuteae</taxon>
        <taxon>Cuscuta</taxon>
        <taxon>Cuscuta subgen. Cuscuta</taxon>
    </lineage>
</organism>
<dbReference type="GO" id="GO:0046983">
    <property type="term" value="F:protein dimerization activity"/>
    <property type="evidence" value="ECO:0007669"/>
    <property type="project" value="InterPro"/>
</dbReference>
<feature type="region of interest" description="Disordered" evidence="1">
    <location>
        <begin position="1"/>
        <end position="24"/>
    </location>
</feature>
<dbReference type="InterPro" id="IPR006580">
    <property type="entry name" value="Znf_TTF"/>
</dbReference>
<gene>
    <name evidence="3" type="ORF">CEPIT_LOCUS36406</name>
</gene>
<dbReference type="InterPro" id="IPR012337">
    <property type="entry name" value="RNaseH-like_sf"/>
</dbReference>
<accession>A0AAV0FS37</accession>
<dbReference type="Proteomes" id="UP001152523">
    <property type="component" value="Unassembled WGS sequence"/>
</dbReference>
<feature type="domain" description="TTF-type" evidence="2">
    <location>
        <begin position="154"/>
        <end position="244"/>
    </location>
</feature>
<dbReference type="EMBL" id="CAMAPF010001002">
    <property type="protein sequence ID" value="CAH9137917.1"/>
    <property type="molecule type" value="Genomic_DNA"/>
</dbReference>
<dbReference type="SMART" id="SM00597">
    <property type="entry name" value="ZnF_TTF"/>
    <property type="match status" value="1"/>
</dbReference>
<feature type="non-terminal residue" evidence="3">
    <location>
        <position position="837"/>
    </location>
</feature>
<evidence type="ECO:0000313" key="4">
    <source>
        <dbReference type="Proteomes" id="UP001152523"/>
    </source>
</evidence>